<dbReference type="Proteomes" id="UP000011116">
    <property type="component" value="Chromosome 3H"/>
</dbReference>
<dbReference type="InterPro" id="IPR002110">
    <property type="entry name" value="Ankyrin_rpt"/>
</dbReference>
<dbReference type="Pfam" id="PF13962">
    <property type="entry name" value="PGG"/>
    <property type="match status" value="1"/>
</dbReference>
<dbReference type="Gene3D" id="1.25.40.20">
    <property type="entry name" value="Ankyrin repeat-containing domain"/>
    <property type="match status" value="3"/>
</dbReference>
<dbReference type="InterPro" id="IPR026961">
    <property type="entry name" value="PGG_dom"/>
</dbReference>
<dbReference type="RefSeq" id="XP_044973617.1">
    <property type="nucleotide sequence ID" value="XM_045117682.1"/>
</dbReference>
<feature type="transmembrane region" description="Helical" evidence="8">
    <location>
        <begin position="538"/>
        <end position="558"/>
    </location>
</feature>
<evidence type="ECO:0000313" key="10">
    <source>
        <dbReference type="EnsemblPlants" id="HORVU.MOREX.r3.3HG0329120.1"/>
    </source>
</evidence>
<dbReference type="PROSITE" id="PS50088">
    <property type="entry name" value="ANK_REPEAT"/>
    <property type="match status" value="1"/>
</dbReference>
<dbReference type="GO" id="GO:0016020">
    <property type="term" value="C:membrane"/>
    <property type="evidence" value="ECO:0000318"/>
    <property type="project" value="GO_Central"/>
</dbReference>
<evidence type="ECO:0000256" key="2">
    <source>
        <dbReference type="ARBA" id="ARBA00022692"/>
    </source>
</evidence>
<dbReference type="EnsemblPlants" id="HORVU.MOREX.r3.3HG0329120.1">
    <property type="protein sequence ID" value="HORVU.MOREX.r3.3HG0329120.1"/>
    <property type="gene ID" value="HORVU.MOREX.r3.3HG0329120"/>
</dbReference>
<evidence type="ECO:0000256" key="4">
    <source>
        <dbReference type="ARBA" id="ARBA00022989"/>
    </source>
</evidence>
<dbReference type="AlphaFoldDB" id="A0A8I6X861"/>
<dbReference type="SUPFAM" id="SSF48403">
    <property type="entry name" value="Ankyrin repeat"/>
    <property type="match status" value="1"/>
</dbReference>
<evidence type="ECO:0000256" key="3">
    <source>
        <dbReference type="ARBA" id="ARBA00022737"/>
    </source>
</evidence>
<feature type="transmembrane region" description="Helical" evidence="8">
    <location>
        <begin position="468"/>
        <end position="493"/>
    </location>
</feature>
<keyword evidence="4 8" id="KW-1133">Transmembrane helix</keyword>
<dbReference type="SMR" id="A0A8I6X861"/>
<name>A0A8I6X861_HORVV</name>
<organism evidence="10 11">
    <name type="scientific">Hordeum vulgare subsp. vulgare</name>
    <name type="common">Domesticated barley</name>
    <dbReference type="NCBI Taxonomy" id="112509"/>
    <lineage>
        <taxon>Eukaryota</taxon>
        <taxon>Viridiplantae</taxon>
        <taxon>Streptophyta</taxon>
        <taxon>Embryophyta</taxon>
        <taxon>Tracheophyta</taxon>
        <taxon>Spermatophyta</taxon>
        <taxon>Magnoliopsida</taxon>
        <taxon>Liliopsida</taxon>
        <taxon>Poales</taxon>
        <taxon>Poaceae</taxon>
        <taxon>BOP clade</taxon>
        <taxon>Pooideae</taxon>
        <taxon>Triticodae</taxon>
        <taxon>Triticeae</taxon>
        <taxon>Hordeinae</taxon>
        <taxon>Hordeum</taxon>
    </lineage>
</organism>
<feature type="repeat" description="ANK" evidence="7">
    <location>
        <begin position="328"/>
        <end position="361"/>
    </location>
</feature>
<evidence type="ECO:0000256" key="1">
    <source>
        <dbReference type="ARBA" id="ARBA00004141"/>
    </source>
</evidence>
<comment type="subcellular location">
    <subcellularLocation>
        <location evidence="1">Membrane</location>
        <topology evidence="1">Multi-pass membrane protein</topology>
    </subcellularLocation>
</comment>
<evidence type="ECO:0000256" key="7">
    <source>
        <dbReference type="PROSITE-ProRule" id="PRU00023"/>
    </source>
</evidence>
<keyword evidence="2 8" id="KW-0812">Transmembrane</keyword>
<keyword evidence="6 8" id="KW-0472">Membrane</keyword>
<feature type="domain" description="PGG" evidence="9">
    <location>
        <begin position="424"/>
        <end position="531"/>
    </location>
</feature>
<dbReference type="Pfam" id="PF12796">
    <property type="entry name" value="Ank_2"/>
    <property type="match status" value="2"/>
</dbReference>
<feature type="transmembrane region" description="Helical" evidence="8">
    <location>
        <begin position="426"/>
        <end position="448"/>
    </location>
</feature>
<evidence type="ECO:0000256" key="6">
    <source>
        <dbReference type="ARBA" id="ARBA00023136"/>
    </source>
</evidence>
<keyword evidence="11" id="KW-1185">Reference proteome</keyword>
<dbReference type="Gramene" id="HORVU.MOREX.r3.3HG0329120.1">
    <property type="protein sequence ID" value="HORVU.MOREX.r3.3HG0329120.1"/>
    <property type="gene ID" value="HORVU.MOREX.r3.3HG0329120"/>
</dbReference>
<reference evidence="10" key="3">
    <citation type="submission" date="2022-01" db="UniProtKB">
        <authorList>
            <consortium name="EnsemblPlants"/>
        </authorList>
    </citation>
    <scope>IDENTIFICATION</scope>
    <source>
        <strain evidence="10">subsp. vulgare</strain>
    </source>
</reference>
<proteinExistence type="predicted"/>
<dbReference type="OMA" id="CASVIAC"/>
<sequence>MAVNTSTIAISLGGQPQMDRRLLKAATSGDSTSMQALNSQDRRVLLGTTPVGNTCLHISSIHGHEGFCTEVVTLDESLLTVENLDGETPLLSAVTSGHARVASILLRCYQTRQLSDAILKQDIDGCNALHHAIHNGHTDLAMDLIVTQPDLSKHVNMRGESPMFIAVKRNFTHVTEELLKIQDSSHAGQNQRNALHAAVKSRNQYITAKVMEMRPEMARAADTNGVTPIRLAVYFNNTEMLRVMLELDWTLGYEVNTQGNPLLVSAAYRGLVDVARELLKHCPDAPYRRTSDCATWLHSAVSNDHAEFVEFILRIPQLSKLVNMQDSGGKTALHYAVKNCNPRIVTSLLSHKGIDGTMLDNNAVSAGRELEDDVWKAKTLNWNEVIMLMSKACPQDAPPLHNIHVKAKRVLTKASRENAKSLTQTYTSSTSLVAILIATITFAAAFTLPGGYTNDSGSEGLPIMSKKFAFQAFLISDVIAMCSSFTVAFVCIIARWEDYEFLVYYISFTKKLMWFAYVATTTAFSTGLYTVLAPRVHWLAIAICVMVALLPILTKLLGEWPILRLRFRLGKTFNSDLLGIV</sequence>
<dbReference type="PANTHER" id="PTHR24186">
    <property type="entry name" value="PROTEIN PHOSPHATASE 1 REGULATORY SUBUNIT"/>
    <property type="match status" value="1"/>
</dbReference>
<accession>A0A8I6X861</accession>
<dbReference type="InterPro" id="IPR036770">
    <property type="entry name" value="Ankyrin_rpt-contain_sf"/>
</dbReference>
<keyword evidence="3" id="KW-0677">Repeat</keyword>
<feature type="transmembrane region" description="Helical" evidence="8">
    <location>
        <begin position="514"/>
        <end position="532"/>
    </location>
</feature>
<evidence type="ECO:0000256" key="5">
    <source>
        <dbReference type="ARBA" id="ARBA00023043"/>
    </source>
</evidence>
<dbReference type="PANTHER" id="PTHR24186:SF54">
    <property type="entry name" value="PGG DOMAIN-CONTAINING PROTEIN"/>
    <property type="match status" value="1"/>
</dbReference>
<dbReference type="GeneID" id="123441179"/>
<reference evidence="11" key="1">
    <citation type="journal article" date="2012" name="Nature">
        <title>A physical, genetic and functional sequence assembly of the barley genome.</title>
        <authorList>
            <consortium name="The International Barley Genome Sequencing Consortium"/>
            <person name="Mayer K.F."/>
            <person name="Waugh R."/>
            <person name="Brown J.W."/>
            <person name="Schulman A."/>
            <person name="Langridge P."/>
            <person name="Platzer M."/>
            <person name="Fincher G.B."/>
            <person name="Muehlbauer G.J."/>
            <person name="Sato K."/>
            <person name="Close T.J."/>
            <person name="Wise R.P."/>
            <person name="Stein N."/>
        </authorList>
    </citation>
    <scope>NUCLEOTIDE SEQUENCE [LARGE SCALE GENOMIC DNA]</scope>
    <source>
        <strain evidence="11">cv. Morex</strain>
    </source>
</reference>
<reference evidence="10" key="2">
    <citation type="submission" date="2020-10" db="EMBL/GenBank/DDBJ databases">
        <authorList>
            <person name="Scholz U."/>
            <person name="Mascher M."/>
            <person name="Fiebig A."/>
        </authorList>
    </citation>
    <scope>NUCLEOTIDE SEQUENCE [LARGE SCALE GENOMIC DNA]</scope>
    <source>
        <strain evidence="10">cv. Morex</strain>
    </source>
</reference>
<keyword evidence="5 7" id="KW-0040">ANK repeat</keyword>
<dbReference type="OrthoDB" id="303876at2759"/>
<evidence type="ECO:0000256" key="8">
    <source>
        <dbReference type="SAM" id="Phobius"/>
    </source>
</evidence>
<gene>
    <name evidence="10" type="primary">LOC123441179</name>
</gene>
<evidence type="ECO:0000259" key="9">
    <source>
        <dbReference type="Pfam" id="PF13962"/>
    </source>
</evidence>
<dbReference type="SMART" id="SM00248">
    <property type="entry name" value="ANK"/>
    <property type="match status" value="9"/>
</dbReference>
<dbReference type="Gramene" id="HORVU.MOREX.r2.3HG0274050.1">
    <property type="protein sequence ID" value="HORVU.MOREX.r2.3HG0274050.1"/>
    <property type="gene ID" value="HORVU.MOREX.r2.3HG0274050"/>
</dbReference>
<protein>
    <recommendedName>
        <fullName evidence="9">PGG domain-containing protein</fullName>
    </recommendedName>
</protein>
<evidence type="ECO:0000313" key="11">
    <source>
        <dbReference type="Proteomes" id="UP000011116"/>
    </source>
</evidence>
<dbReference type="KEGG" id="hvg:123441179"/>